<feature type="region of interest" description="Disordered" evidence="3">
    <location>
        <begin position="1"/>
        <end position="47"/>
    </location>
</feature>
<keyword evidence="2" id="KW-0539">Nucleus</keyword>
<dbReference type="GO" id="GO:0008270">
    <property type="term" value="F:zinc ion binding"/>
    <property type="evidence" value="ECO:0007669"/>
    <property type="project" value="InterPro"/>
</dbReference>
<dbReference type="CDD" id="cd00067">
    <property type="entry name" value="GAL4"/>
    <property type="match status" value="1"/>
</dbReference>
<dbReference type="Gene3D" id="4.10.240.10">
    <property type="entry name" value="Zn(2)-C6 fungal-type DNA-binding domain"/>
    <property type="match status" value="1"/>
</dbReference>
<dbReference type="InterPro" id="IPR007219">
    <property type="entry name" value="XnlR_reg_dom"/>
</dbReference>
<name>A0A9P9EBU5_9HYPO</name>
<organism evidence="5 6">
    <name type="scientific">Dactylonectria macrodidyma</name>
    <dbReference type="NCBI Taxonomy" id="307937"/>
    <lineage>
        <taxon>Eukaryota</taxon>
        <taxon>Fungi</taxon>
        <taxon>Dikarya</taxon>
        <taxon>Ascomycota</taxon>
        <taxon>Pezizomycotina</taxon>
        <taxon>Sordariomycetes</taxon>
        <taxon>Hypocreomycetidae</taxon>
        <taxon>Hypocreales</taxon>
        <taxon>Nectriaceae</taxon>
        <taxon>Dactylonectria</taxon>
    </lineage>
</organism>
<evidence type="ECO:0000313" key="5">
    <source>
        <dbReference type="EMBL" id="KAH7134294.1"/>
    </source>
</evidence>
<dbReference type="AlphaFoldDB" id="A0A9P9EBU5"/>
<feature type="compositionally biased region" description="Polar residues" evidence="3">
    <location>
        <begin position="130"/>
        <end position="147"/>
    </location>
</feature>
<evidence type="ECO:0000256" key="3">
    <source>
        <dbReference type="SAM" id="MobiDB-lite"/>
    </source>
</evidence>
<dbReference type="PANTHER" id="PTHR47783">
    <property type="entry name" value="ZN(II)2CYS6 TRANSCRIPTION FACTOR (EUROFUNG)-RELATED"/>
    <property type="match status" value="1"/>
</dbReference>
<evidence type="ECO:0000259" key="4">
    <source>
        <dbReference type="PROSITE" id="PS50048"/>
    </source>
</evidence>
<evidence type="ECO:0000313" key="6">
    <source>
        <dbReference type="Proteomes" id="UP000738349"/>
    </source>
</evidence>
<dbReference type="InterPro" id="IPR001138">
    <property type="entry name" value="Zn2Cys6_DnaBD"/>
</dbReference>
<dbReference type="Proteomes" id="UP000738349">
    <property type="component" value="Unassembled WGS sequence"/>
</dbReference>
<comment type="caution">
    <text evidence="5">The sequence shown here is derived from an EMBL/GenBank/DDBJ whole genome shotgun (WGS) entry which is preliminary data.</text>
</comment>
<feature type="region of interest" description="Disordered" evidence="3">
    <location>
        <begin position="126"/>
        <end position="151"/>
    </location>
</feature>
<dbReference type="SMART" id="SM00066">
    <property type="entry name" value="GAL4"/>
    <property type="match status" value="1"/>
</dbReference>
<feature type="domain" description="Zn(2)-C6 fungal-type" evidence="4">
    <location>
        <begin position="53"/>
        <end position="91"/>
    </location>
</feature>
<dbReference type="SUPFAM" id="SSF57701">
    <property type="entry name" value="Zn2/Cys6 DNA-binding domain"/>
    <property type="match status" value="1"/>
</dbReference>
<feature type="compositionally biased region" description="Polar residues" evidence="3">
    <location>
        <begin position="1"/>
        <end position="19"/>
    </location>
</feature>
<proteinExistence type="predicted"/>
<dbReference type="InterPro" id="IPR036864">
    <property type="entry name" value="Zn2-C6_fun-type_DNA-bd_sf"/>
</dbReference>
<dbReference type="PROSITE" id="PS50048">
    <property type="entry name" value="ZN2_CY6_FUNGAL_2"/>
    <property type="match status" value="1"/>
</dbReference>
<dbReference type="PANTHER" id="PTHR47783:SF1">
    <property type="entry name" value="ZN(II)2CYS6 TRANSCRIPTION FACTOR (EUROFUNG)"/>
    <property type="match status" value="1"/>
</dbReference>
<protein>
    <submittedName>
        <fullName evidence="5">Fungal-specific transcription factor domain-containing protein</fullName>
    </submittedName>
</protein>
<keyword evidence="6" id="KW-1185">Reference proteome</keyword>
<accession>A0A9P9EBU5</accession>
<dbReference type="GO" id="GO:0006351">
    <property type="term" value="P:DNA-templated transcription"/>
    <property type="evidence" value="ECO:0007669"/>
    <property type="project" value="InterPro"/>
</dbReference>
<dbReference type="Pfam" id="PF04082">
    <property type="entry name" value="Fungal_trans"/>
    <property type="match status" value="1"/>
</dbReference>
<dbReference type="OrthoDB" id="8120565at2759"/>
<dbReference type="GO" id="GO:0003677">
    <property type="term" value="F:DNA binding"/>
    <property type="evidence" value="ECO:0007669"/>
    <property type="project" value="InterPro"/>
</dbReference>
<feature type="compositionally biased region" description="Polar residues" evidence="3">
    <location>
        <begin position="303"/>
        <end position="318"/>
    </location>
</feature>
<feature type="region of interest" description="Disordered" evidence="3">
    <location>
        <begin position="287"/>
        <end position="321"/>
    </location>
</feature>
<keyword evidence="1" id="KW-0479">Metal-binding</keyword>
<dbReference type="EMBL" id="JAGMUV010000014">
    <property type="protein sequence ID" value="KAH7134294.1"/>
    <property type="molecule type" value="Genomic_DNA"/>
</dbReference>
<evidence type="ECO:0000256" key="2">
    <source>
        <dbReference type="ARBA" id="ARBA00023242"/>
    </source>
</evidence>
<dbReference type="GO" id="GO:0000981">
    <property type="term" value="F:DNA-binding transcription factor activity, RNA polymerase II-specific"/>
    <property type="evidence" value="ECO:0007669"/>
    <property type="project" value="InterPro"/>
</dbReference>
<dbReference type="CDD" id="cd12148">
    <property type="entry name" value="fungal_TF_MHR"/>
    <property type="match status" value="1"/>
</dbReference>
<gene>
    <name evidence="5" type="ORF">EDB81DRAFT_858909</name>
</gene>
<sequence>MSATEARTEQTSASRQTQMPGRGPAFRVSTASDFNPHTENDNAKRRNGLSTTACRMCRSRKVKCNVLSHASSQDSGRRCQACIQSDLECRWDTTDGRKRRKVHASRGTGNSAWSGHSQIVLLAEDRHQQETSTSAPLPTGEDSSWQTAPRDVEDQGSDWLLETRSPPHVVLPDPSGFFGGTVADRPQLTSPPSPWHLAHRLDQGSLESAGASLEWPEDVEDFFLSLGSFGVPDEVSFDVGRSRSLARTSTAQPKQIRLRIFRRYGPTAVAPGLNKLAIAVESCPDEASRSDLGPPGMVEVSHDTQQSASSHGSFGSQQDKSRDHFYGLPSETIQKVLGVFFEHFGGHFPFLNNKILAGHVHSKQASKFLINSILALTARFCSLDTSTPSSIRETDADWRRGAHFLKKAKEQLMSLLSVPAPDVVAGLVLLAWAEYGGNNEAGLWMFSGMAIRMAQDLGLHRSDATEPDPNAAFYDHAPLSPQGEGVLTDEQSALHQQKCRLVMFWSVFNMDVYVSLLMGRIPTIKRAEIEVPLPTSDDMKIVQLDLCRPISMRNAIFPEMMQYMLIFSEAVDLLNASKSAEDIADSNRAEDGLRSVEKKLMQQYRLLDHQLQFNAANYKEASHDGHAGIFLMLHQYLHTITVLSMKKTQQCSNTGAQVDRKKRATLVACQKIIQILNVAEMIDDKGYTSTPFLTHCIFVAASTILDEASAGGGGHGTEHDFLNRMEDADVEYLCQKLREMGRYFYGLTATLEAIERRRRSSEGAGGCLGSEEVSDHERHGVVELNDGGVVNRYTIH</sequence>
<evidence type="ECO:0000256" key="1">
    <source>
        <dbReference type="ARBA" id="ARBA00022723"/>
    </source>
</evidence>
<dbReference type="SMART" id="SM00906">
    <property type="entry name" value="Fungal_trans"/>
    <property type="match status" value="1"/>
</dbReference>
<reference evidence="5" key="1">
    <citation type="journal article" date="2021" name="Nat. Commun.">
        <title>Genetic determinants of endophytism in the Arabidopsis root mycobiome.</title>
        <authorList>
            <person name="Mesny F."/>
            <person name="Miyauchi S."/>
            <person name="Thiergart T."/>
            <person name="Pickel B."/>
            <person name="Atanasova L."/>
            <person name="Karlsson M."/>
            <person name="Huettel B."/>
            <person name="Barry K.W."/>
            <person name="Haridas S."/>
            <person name="Chen C."/>
            <person name="Bauer D."/>
            <person name="Andreopoulos W."/>
            <person name="Pangilinan J."/>
            <person name="LaButti K."/>
            <person name="Riley R."/>
            <person name="Lipzen A."/>
            <person name="Clum A."/>
            <person name="Drula E."/>
            <person name="Henrissat B."/>
            <person name="Kohler A."/>
            <person name="Grigoriev I.V."/>
            <person name="Martin F.M."/>
            <person name="Hacquard S."/>
        </authorList>
    </citation>
    <scope>NUCLEOTIDE SEQUENCE</scope>
    <source>
        <strain evidence="5">MPI-CAGE-AT-0147</strain>
    </source>
</reference>